<keyword evidence="4" id="KW-0812">Transmembrane</keyword>
<evidence type="ECO:0000256" key="3">
    <source>
        <dbReference type="ARBA" id="ARBA00006060"/>
    </source>
</evidence>
<evidence type="ECO:0000256" key="1">
    <source>
        <dbReference type="ARBA" id="ARBA00002812"/>
    </source>
</evidence>
<dbReference type="PANTHER" id="PTHR15099:SF2">
    <property type="entry name" value="TRANSMEMBRANE PROTEIN 11, MITOCHONDRIAL"/>
    <property type="match status" value="1"/>
</dbReference>
<sequence length="173" mass="19633">MSINESDPSETAVIKEIYDSENAHEAFVDELERALESGCKFIIIEPPRLGDETARWIAVGNCLHKTAVISGVSAIICGFIWPKYPYSYMPFGVISFFTTGLYTVSWQFDPCVKYQVYTDSQRLARLPFFNTITSASPTVLVRKDDRNRKILHCTVMLASSILCAWRLCKLFNN</sequence>
<evidence type="ECO:0000256" key="2">
    <source>
        <dbReference type="ARBA" id="ARBA00004448"/>
    </source>
</evidence>
<evidence type="ECO:0000256" key="7">
    <source>
        <dbReference type="ARBA" id="ARBA00023128"/>
    </source>
</evidence>
<evidence type="ECO:0000256" key="6">
    <source>
        <dbReference type="ARBA" id="ARBA00022989"/>
    </source>
</evidence>
<keyword evidence="6" id="KW-1133">Transmembrane helix</keyword>
<comment type="subcellular location">
    <subcellularLocation>
        <location evidence="2">Mitochondrion inner membrane</location>
        <topology evidence="2">Multi-pass membrane protein</topology>
    </subcellularLocation>
</comment>
<organism evidence="9 10">
    <name type="scientific">Nezara viridula</name>
    <name type="common">Southern green stink bug</name>
    <name type="synonym">Cimex viridulus</name>
    <dbReference type="NCBI Taxonomy" id="85310"/>
    <lineage>
        <taxon>Eukaryota</taxon>
        <taxon>Metazoa</taxon>
        <taxon>Ecdysozoa</taxon>
        <taxon>Arthropoda</taxon>
        <taxon>Hexapoda</taxon>
        <taxon>Insecta</taxon>
        <taxon>Pterygota</taxon>
        <taxon>Neoptera</taxon>
        <taxon>Paraneoptera</taxon>
        <taxon>Hemiptera</taxon>
        <taxon>Heteroptera</taxon>
        <taxon>Panheteroptera</taxon>
        <taxon>Pentatomomorpha</taxon>
        <taxon>Pentatomoidea</taxon>
        <taxon>Pentatomidae</taxon>
        <taxon>Pentatominae</taxon>
        <taxon>Nezara</taxon>
    </lineage>
</organism>
<keyword evidence="8" id="KW-0472">Membrane</keyword>
<protein>
    <recommendedName>
        <fullName evidence="11">Transmembrane protein 11, mitochondrial</fullName>
    </recommendedName>
</protein>
<evidence type="ECO:0008006" key="11">
    <source>
        <dbReference type="Google" id="ProtNLM"/>
    </source>
</evidence>
<dbReference type="GO" id="GO:0005743">
    <property type="term" value="C:mitochondrial inner membrane"/>
    <property type="evidence" value="ECO:0007669"/>
    <property type="project" value="UniProtKB-SubCell"/>
</dbReference>
<keyword evidence="10" id="KW-1185">Reference proteome</keyword>
<reference evidence="9" key="1">
    <citation type="submission" date="2022-01" db="EMBL/GenBank/DDBJ databases">
        <authorList>
            <person name="King R."/>
        </authorList>
    </citation>
    <scope>NUCLEOTIDE SEQUENCE</scope>
</reference>
<dbReference type="Proteomes" id="UP001152798">
    <property type="component" value="Chromosome 4"/>
</dbReference>
<dbReference type="EMBL" id="OV725080">
    <property type="protein sequence ID" value="CAH1399687.1"/>
    <property type="molecule type" value="Genomic_DNA"/>
</dbReference>
<evidence type="ECO:0000256" key="5">
    <source>
        <dbReference type="ARBA" id="ARBA00022792"/>
    </source>
</evidence>
<evidence type="ECO:0000313" key="10">
    <source>
        <dbReference type="Proteomes" id="UP001152798"/>
    </source>
</evidence>
<evidence type="ECO:0000256" key="4">
    <source>
        <dbReference type="ARBA" id="ARBA00022692"/>
    </source>
</evidence>
<keyword evidence="7" id="KW-0496">Mitochondrion</keyword>
<keyword evidence="5" id="KW-0999">Mitochondrion inner membrane</keyword>
<dbReference type="OrthoDB" id="9970856at2759"/>
<evidence type="ECO:0000313" key="9">
    <source>
        <dbReference type="EMBL" id="CAH1399687.1"/>
    </source>
</evidence>
<dbReference type="GO" id="GO:0007007">
    <property type="term" value="P:inner mitochondrial membrane organization"/>
    <property type="evidence" value="ECO:0007669"/>
    <property type="project" value="TreeGrafter"/>
</dbReference>
<gene>
    <name evidence="9" type="ORF">NEZAVI_LOCUS9086</name>
</gene>
<dbReference type="AlphaFoldDB" id="A0A9P0MR65"/>
<proteinExistence type="inferred from homology"/>
<dbReference type="PANTHER" id="PTHR15099">
    <property type="entry name" value="PROTEIN PM1"/>
    <property type="match status" value="1"/>
</dbReference>
<comment type="function">
    <text evidence="1">Plays a role in mitochondrial morphogenesis.</text>
</comment>
<name>A0A9P0MR65_NEZVI</name>
<dbReference type="Pfam" id="PF14972">
    <property type="entry name" value="Mito_morph_reg"/>
    <property type="match status" value="1"/>
</dbReference>
<comment type="similarity">
    <text evidence="3">Belongs to the TMEM11 family.</text>
</comment>
<dbReference type="InterPro" id="IPR026120">
    <property type="entry name" value="TMEM11"/>
</dbReference>
<accession>A0A9P0MR65</accession>
<evidence type="ECO:0000256" key="8">
    <source>
        <dbReference type="ARBA" id="ARBA00023136"/>
    </source>
</evidence>